<feature type="transmembrane region" description="Helical" evidence="7">
    <location>
        <begin position="177"/>
        <end position="196"/>
    </location>
</feature>
<dbReference type="InterPro" id="IPR022764">
    <property type="entry name" value="Peptidase_S54_rhomboid_dom"/>
</dbReference>
<feature type="transmembrane region" description="Helical" evidence="7">
    <location>
        <begin position="208"/>
        <end position="225"/>
    </location>
</feature>
<keyword evidence="5 7" id="KW-1133">Transmembrane helix</keyword>
<keyword evidence="9" id="KW-0645">Protease</keyword>
<sequence length="287" mass="31174">MSDLPRFGQYAAVPRQEQCPRHPGETAVDYCKRCNRPTCAQCTIPTEVGSICVDCARPTNRRRAASLGLRSGPVVTYAIMAVTFAVYLIGQIWPTIDTYLAFNPVLAAVQPWRFLTVSLVHGGFLHILFNMMMLYFLGAGGEKILGHWRFLGLYTMSTLGGSVAVLAWALIQPQSLTVWTVGASGAIYGLFGAVLVQQLRNRINPTSILVLLAINLIYSFTAGGVSWQGHLGGLIAGALMAWIYAVLAQPRIGVTQRKQNIWEALATLGMVVVLGAISYGLYQPLIG</sequence>
<evidence type="ECO:0000256" key="1">
    <source>
        <dbReference type="ARBA" id="ARBA00004141"/>
    </source>
</evidence>
<dbReference type="GO" id="GO:0004252">
    <property type="term" value="F:serine-type endopeptidase activity"/>
    <property type="evidence" value="ECO:0007669"/>
    <property type="project" value="InterPro"/>
</dbReference>
<feature type="transmembrane region" description="Helical" evidence="7">
    <location>
        <begin position="231"/>
        <end position="248"/>
    </location>
</feature>
<dbReference type="GO" id="GO:0016020">
    <property type="term" value="C:membrane"/>
    <property type="evidence" value="ECO:0007669"/>
    <property type="project" value="UniProtKB-SubCell"/>
</dbReference>
<dbReference type="AlphaFoldDB" id="A0AAU7V733"/>
<evidence type="ECO:0000256" key="5">
    <source>
        <dbReference type="ARBA" id="ARBA00022989"/>
    </source>
</evidence>
<accession>A0AAU7V733</accession>
<keyword evidence="3 7" id="KW-0812">Transmembrane</keyword>
<evidence type="ECO:0000313" key="9">
    <source>
        <dbReference type="EMBL" id="XBW08076.1"/>
    </source>
</evidence>
<dbReference type="EMBL" id="CP138335">
    <property type="protein sequence ID" value="XBW08076.1"/>
    <property type="molecule type" value="Genomic_DNA"/>
</dbReference>
<dbReference type="InterPro" id="IPR050925">
    <property type="entry name" value="Rhomboid_protease_S54"/>
</dbReference>
<feature type="transmembrane region" description="Helical" evidence="7">
    <location>
        <begin position="150"/>
        <end position="171"/>
    </location>
</feature>
<feature type="transmembrane region" description="Helical" evidence="7">
    <location>
        <begin position="74"/>
        <end position="94"/>
    </location>
</feature>
<dbReference type="SUPFAM" id="SSF57845">
    <property type="entry name" value="B-box zinc-binding domain"/>
    <property type="match status" value="1"/>
</dbReference>
<evidence type="ECO:0000256" key="7">
    <source>
        <dbReference type="SAM" id="Phobius"/>
    </source>
</evidence>
<evidence type="ECO:0000256" key="2">
    <source>
        <dbReference type="ARBA" id="ARBA00009045"/>
    </source>
</evidence>
<dbReference type="KEGG" id="sapp:SAC06_00515"/>
<evidence type="ECO:0000256" key="3">
    <source>
        <dbReference type="ARBA" id="ARBA00022692"/>
    </source>
</evidence>
<dbReference type="PROSITE" id="PS50119">
    <property type="entry name" value="ZF_BBOX"/>
    <property type="match status" value="1"/>
</dbReference>
<keyword evidence="4 9" id="KW-0378">Hydrolase</keyword>
<proteinExistence type="inferred from homology"/>
<reference evidence="9" key="1">
    <citation type="submission" date="2023-11" db="EMBL/GenBank/DDBJ databases">
        <title>Scrofimicrobium hongkongense sp. nov., isolated from a patient with peritonitis.</title>
        <authorList>
            <person name="Lao H.Y."/>
            <person name="Wong A.Y.P."/>
            <person name="Ng T.L."/>
            <person name="Wong R.Y.L."/>
            <person name="Yau M.C.Y."/>
            <person name="Lam J.Y.W."/>
            <person name="Siu G.K.H."/>
        </authorList>
    </citation>
    <scope>NUCLEOTIDE SEQUENCE</scope>
    <source>
        <strain evidence="9">R131</strain>
    </source>
</reference>
<evidence type="ECO:0000256" key="4">
    <source>
        <dbReference type="ARBA" id="ARBA00022801"/>
    </source>
</evidence>
<dbReference type="Pfam" id="PF01694">
    <property type="entry name" value="Rhomboid"/>
    <property type="match status" value="1"/>
</dbReference>
<name>A0AAU7V733_9ACTO</name>
<feature type="transmembrane region" description="Helical" evidence="7">
    <location>
        <begin position="114"/>
        <end position="138"/>
    </location>
</feature>
<evidence type="ECO:0000259" key="8">
    <source>
        <dbReference type="PROSITE" id="PS50119"/>
    </source>
</evidence>
<dbReference type="SUPFAM" id="SSF144091">
    <property type="entry name" value="Rhomboid-like"/>
    <property type="match status" value="1"/>
</dbReference>
<comment type="subcellular location">
    <subcellularLocation>
        <location evidence="1">Membrane</location>
        <topology evidence="1">Multi-pass membrane protein</topology>
    </subcellularLocation>
</comment>
<feature type="domain" description="B box-type" evidence="8">
    <location>
        <begin position="14"/>
        <end position="43"/>
    </location>
</feature>
<dbReference type="PANTHER" id="PTHR43731:SF14">
    <property type="entry name" value="PRESENILIN-ASSOCIATED RHOMBOID-LIKE PROTEIN, MITOCHONDRIAL"/>
    <property type="match status" value="1"/>
</dbReference>
<comment type="similarity">
    <text evidence="2">Belongs to the peptidase S54 family.</text>
</comment>
<gene>
    <name evidence="9" type="ORF">SAC06_00515</name>
</gene>
<dbReference type="PANTHER" id="PTHR43731">
    <property type="entry name" value="RHOMBOID PROTEASE"/>
    <property type="match status" value="1"/>
</dbReference>
<organism evidence="9">
    <name type="scientific">Scrofimicrobium appendicitidis</name>
    <dbReference type="NCBI Taxonomy" id="3079930"/>
    <lineage>
        <taxon>Bacteria</taxon>
        <taxon>Bacillati</taxon>
        <taxon>Actinomycetota</taxon>
        <taxon>Actinomycetes</taxon>
        <taxon>Actinomycetales</taxon>
        <taxon>Actinomycetaceae</taxon>
        <taxon>Scrofimicrobium</taxon>
    </lineage>
</organism>
<dbReference type="EC" id="3.4.21.-" evidence="9"/>
<dbReference type="InterPro" id="IPR035952">
    <property type="entry name" value="Rhomboid-like_sf"/>
</dbReference>
<feature type="transmembrane region" description="Helical" evidence="7">
    <location>
        <begin position="260"/>
        <end position="282"/>
    </location>
</feature>
<keyword evidence="6 7" id="KW-0472">Membrane</keyword>
<protein>
    <submittedName>
        <fullName evidence="9">Rhomboid family intramembrane serine protease</fullName>
        <ecNumber evidence="9">3.4.21.-</ecNumber>
    </submittedName>
</protein>
<dbReference type="Gene3D" id="1.20.1540.10">
    <property type="entry name" value="Rhomboid-like"/>
    <property type="match status" value="1"/>
</dbReference>
<dbReference type="InterPro" id="IPR000315">
    <property type="entry name" value="Znf_B-box"/>
</dbReference>
<dbReference type="RefSeq" id="WP_350258276.1">
    <property type="nucleotide sequence ID" value="NZ_CP138335.1"/>
</dbReference>
<dbReference type="GO" id="GO:0008270">
    <property type="term" value="F:zinc ion binding"/>
    <property type="evidence" value="ECO:0007669"/>
    <property type="project" value="InterPro"/>
</dbReference>
<dbReference type="GO" id="GO:0006508">
    <property type="term" value="P:proteolysis"/>
    <property type="evidence" value="ECO:0007669"/>
    <property type="project" value="UniProtKB-KW"/>
</dbReference>
<evidence type="ECO:0000256" key="6">
    <source>
        <dbReference type="ARBA" id="ARBA00023136"/>
    </source>
</evidence>